<gene>
    <name evidence="1" type="ORF">GSI_14918</name>
</gene>
<dbReference type="Proteomes" id="UP000230002">
    <property type="component" value="Unassembled WGS sequence"/>
</dbReference>
<name>A0A2G8RQ11_9APHY</name>
<sequence length="257" mass="28364">MAFLGASASRYRYATARSPRRRPLLPTRGYSRLSWTLQPGAVRVRRVRGAEFVQLPAQERREATEDAELDRGRLHAGPGVMYERLLPPHAAQRSTGIFARECATRPAVCASGIPGPRRGRLKYDRSMTPATRALSRDSARCLRAVRALPARLCDGGGPWQWGGGCRNVRAARWVPAPLSLFAGAGRGSPVGPLSWPLQIRKSPRMQSCLNDRHLPSSAPRMHTRRGHRRPHCVLCSRSCSMAFSLRLPPPVESCTGC</sequence>
<accession>A0A2G8RQ11</accession>
<comment type="caution">
    <text evidence="1">The sequence shown here is derived from an EMBL/GenBank/DDBJ whole genome shotgun (WGS) entry which is preliminary data.</text>
</comment>
<dbReference type="EMBL" id="AYKW01000068">
    <property type="protein sequence ID" value="PIL23605.1"/>
    <property type="molecule type" value="Genomic_DNA"/>
</dbReference>
<proteinExistence type="predicted"/>
<evidence type="ECO:0000313" key="2">
    <source>
        <dbReference type="Proteomes" id="UP000230002"/>
    </source>
</evidence>
<organism evidence="1 2">
    <name type="scientific">Ganoderma sinense ZZ0214-1</name>
    <dbReference type="NCBI Taxonomy" id="1077348"/>
    <lineage>
        <taxon>Eukaryota</taxon>
        <taxon>Fungi</taxon>
        <taxon>Dikarya</taxon>
        <taxon>Basidiomycota</taxon>
        <taxon>Agaricomycotina</taxon>
        <taxon>Agaricomycetes</taxon>
        <taxon>Polyporales</taxon>
        <taxon>Polyporaceae</taxon>
        <taxon>Ganoderma</taxon>
    </lineage>
</organism>
<protein>
    <submittedName>
        <fullName evidence="1">Uncharacterized protein</fullName>
    </submittedName>
</protein>
<dbReference type="AlphaFoldDB" id="A0A2G8RQ11"/>
<reference evidence="1 2" key="1">
    <citation type="journal article" date="2015" name="Sci. Rep.">
        <title>Chromosome-level genome map provides insights into diverse defense mechanisms in the medicinal fungus Ganoderma sinense.</title>
        <authorList>
            <person name="Zhu Y."/>
            <person name="Xu J."/>
            <person name="Sun C."/>
            <person name="Zhou S."/>
            <person name="Xu H."/>
            <person name="Nelson D.R."/>
            <person name="Qian J."/>
            <person name="Song J."/>
            <person name="Luo H."/>
            <person name="Xiang L."/>
            <person name="Li Y."/>
            <person name="Xu Z."/>
            <person name="Ji A."/>
            <person name="Wang L."/>
            <person name="Lu S."/>
            <person name="Hayward A."/>
            <person name="Sun W."/>
            <person name="Li X."/>
            <person name="Schwartz D.C."/>
            <person name="Wang Y."/>
            <person name="Chen S."/>
        </authorList>
    </citation>
    <scope>NUCLEOTIDE SEQUENCE [LARGE SCALE GENOMIC DNA]</scope>
    <source>
        <strain evidence="1 2">ZZ0214-1</strain>
    </source>
</reference>
<evidence type="ECO:0000313" key="1">
    <source>
        <dbReference type="EMBL" id="PIL23605.1"/>
    </source>
</evidence>
<keyword evidence="2" id="KW-1185">Reference proteome</keyword>